<protein>
    <recommendedName>
        <fullName evidence="7">Ankyrin repeat domain-containing protein 29</fullName>
    </recommendedName>
</protein>
<evidence type="ECO:0000256" key="2">
    <source>
        <dbReference type="ARBA" id="ARBA00023043"/>
    </source>
</evidence>
<dbReference type="PANTHER" id="PTHR24166">
    <property type="entry name" value="ROLLING PEBBLES, ISOFORM B"/>
    <property type="match status" value="1"/>
</dbReference>
<feature type="region of interest" description="Disordered" evidence="4">
    <location>
        <begin position="122"/>
        <end position="142"/>
    </location>
</feature>
<dbReference type="InterPro" id="IPR050889">
    <property type="entry name" value="Dendritic_Spine_Reg/Scaffold"/>
</dbReference>
<dbReference type="AlphaFoldDB" id="A0A8B6FAP9"/>
<dbReference type="PROSITE" id="PS50297">
    <property type="entry name" value="ANK_REP_REGION"/>
    <property type="match status" value="2"/>
</dbReference>
<evidence type="ECO:0008006" key="7">
    <source>
        <dbReference type="Google" id="ProtNLM"/>
    </source>
</evidence>
<comment type="caution">
    <text evidence="5">The sequence shown here is derived from an EMBL/GenBank/DDBJ whole genome shotgun (WGS) entry which is preliminary data.</text>
</comment>
<evidence type="ECO:0000256" key="3">
    <source>
        <dbReference type="PROSITE-ProRule" id="PRU00023"/>
    </source>
</evidence>
<dbReference type="OrthoDB" id="194358at2759"/>
<dbReference type="Proteomes" id="UP000596742">
    <property type="component" value="Unassembled WGS sequence"/>
</dbReference>
<gene>
    <name evidence="5" type="ORF">MGAL_10B065824</name>
</gene>
<proteinExistence type="predicted"/>
<evidence type="ECO:0000256" key="4">
    <source>
        <dbReference type="SAM" id="MobiDB-lite"/>
    </source>
</evidence>
<evidence type="ECO:0000313" key="5">
    <source>
        <dbReference type="EMBL" id="VDI47284.1"/>
    </source>
</evidence>
<feature type="repeat" description="ANK" evidence="3">
    <location>
        <begin position="1"/>
        <end position="33"/>
    </location>
</feature>
<sequence>DQASPLWIASQMGHTQVVKELLTLGAKVDAIREDGATPLFKACHKGHLEVAEQLLKYKPELGLLKNGETPLHAAALFGHLKVIKLLMSYNVDTKIKNKEGRTAAELAREAGNEHITKFIESYQTSTDRRNSIPNGTSTPSPT</sequence>
<dbReference type="Pfam" id="PF12796">
    <property type="entry name" value="Ank_2"/>
    <property type="match status" value="2"/>
</dbReference>
<dbReference type="SMART" id="SM00248">
    <property type="entry name" value="ANK"/>
    <property type="match status" value="4"/>
</dbReference>
<evidence type="ECO:0000313" key="6">
    <source>
        <dbReference type="Proteomes" id="UP000596742"/>
    </source>
</evidence>
<reference evidence="5" key="1">
    <citation type="submission" date="2018-11" db="EMBL/GenBank/DDBJ databases">
        <authorList>
            <person name="Alioto T."/>
            <person name="Alioto T."/>
        </authorList>
    </citation>
    <scope>NUCLEOTIDE SEQUENCE</scope>
</reference>
<dbReference type="EMBL" id="UYJE01006588">
    <property type="protein sequence ID" value="VDI47284.1"/>
    <property type="molecule type" value="Genomic_DNA"/>
</dbReference>
<keyword evidence="2 3" id="KW-0040">ANK repeat</keyword>
<keyword evidence="1" id="KW-0677">Repeat</keyword>
<organism evidence="5 6">
    <name type="scientific">Mytilus galloprovincialis</name>
    <name type="common">Mediterranean mussel</name>
    <dbReference type="NCBI Taxonomy" id="29158"/>
    <lineage>
        <taxon>Eukaryota</taxon>
        <taxon>Metazoa</taxon>
        <taxon>Spiralia</taxon>
        <taxon>Lophotrochozoa</taxon>
        <taxon>Mollusca</taxon>
        <taxon>Bivalvia</taxon>
        <taxon>Autobranchia</taxon>
        <taxon>Pteriomorphia</taxon>
        <taxon>Mytilida</taxon>
        <taxon>Mytiloidea</taxon>
        <taxon>Mytilidae</taxon>
        <taxon>Mytilinae</taxon>
        <taxon>Mytilus</taxon>
    </lineage>
</organism>
<name>A0A8B6FAP9_MYTGA</name>
<dbReference type="PROSITE" id="PS50088">
    <property type="entry name" value="ANK_REPEAT"/>
    <property type="match status" value="3"/>
</dbReference>
<dbReference type="InterPro" id="IPR036770">
    <property type="entry name" value="Ankyrin_rpt-contain_sf"/>
</dbReference>
<dbReference type="PANTHER" id="PTHR24166:SF63">
    <property type="entry name" value="ANKYRIN REPEAT DOMAIN 29"/>
    <property type="match status" value="1"/>
</dbReference>
<dbReference type="Gene3D" id="1.25.40.20">
    <property type="entry name" value="Ankyrin repeat-containing domain"/>
    <property type="match status" value="1"/>
</dbReference>
<feature type="non-terminal residue" evidence="5">
    <location>
        <position position="142"/>
    </location>
</feature>
<feature type="repeat" description="ANK" evidence="3">
    <location>
        <begin position="34"/>
        <end position="66"/>
    </location>
</feature>
<feature type="repeat" description="ANK" evidence="3">
    <location>
        <begin position="66"/>
        <end position="98"/>
    </location>
</feature>
<keyword evidence="6" id="KW-1185">Reference proteome</keyword>
<dbReference type="InterPro" id="IPR002110">
    <property type="entry name" value="Ankyrin_rpt"/>
</dbReference>
<evidence type="ECO:0000256" key="1">
    <source>
        <dbReference type="ARBA" id="ARBA00022737"/>
    </source>
</evidence>
<dbReference type="SUPFAM" id="SSF48403">
    <property type="entry name" value="Ankyrin repeat"/>
    <property type="match status" value="1"/>
</dbReference>
<accession>A0A8B6FAP9</accession>